<dbReference type="InterPro" id="IPR015854">
    <property type="entry name" value="ABC_transpr_LolD-like"/>
</dbReference>
<protein>
    <submittedName>
        <fullName evidence="5">ABC transporter ATP-binding protein</fullName>
    </submittedName>
</protein>
<dbReference type="InterPro" id="IPR003593">
    <property type="entry name" value="AAA+_ATPase"/>
</dbReference>
<dbReference type="eggNOG" id="COG1136">
    <property type="taxonomic scope" value="Bacteria"/>
</dbReference>
<sequence length="266" mass="28234">MSRRADQRSTTGESQFPAPAIELRGVRRHYGRGASAVQALRGVDLALPRGSFTAVMGPSGSGKSTFLQCAAGLDRPDAGQVLLGGEEITKLSEDRLTRLRRTRVGFVFQSFNLLPSLTVLQNVLLPQRLAGVRGDRRRAGELLAEVGLDRHGGRRPAQLSGGQQQRVAIARALITQPEVIFADEPTGALDTRSADEVLTLLRRAVDALGATVVMVTHDPVAASHADRVLFLADGSLAGEVSHPDPQTVADRMVRLTSAARPAGAAA</sequence>
<dbReference type="CDD" id="cd03255">
    <property type="entry name" value="ABC_MJ0796_LolCDE_FtsE"/>
    <property type="match status" value="1"/>
</dbReference>
<dbReference type="PANTHER" id="PTHR24220">
    <property type="entry name" value="IMPORT ATP-BINDING PROTEIN"/>
    <property type="match status" value="1"/>
</dbReference>
<evidence type="ECO:0000259" key="4">
    <source>
        <dbReference type="PROSITE" id="PS50893"/>
    </source>
</evidence>
<dbReference type="PROSITE" id="PS50893">
    <property type="entry name" value="ABC_TRANSPORTER_2"/>
    <property type="match status" value="1"/>
</dbReference>
<dbReference type="GO" id="GO:0098796">
    <property type="term" value="C:membrane protein complex"/>
    <property type="evidence" value="ECO:0007669"/>
    <property type="project" value="UniProtKB-ARBA"/>
</dbReference>
<dbReference type="STRING" id="76728.AQ490_11815"/>
<dbReference type="InterPro" id="IPR017911">
    <property type="entry name" value="MacB-like_ATP-bd"/>
</dbReference>
<keyword evidence="3 5" id="KW-0067">ATP-binding</keyword>
<name>A0A0T6LKZ1_WENVI</name>
<dbReference type="SMART" id="SM00382">
    <property type="entry name" value="AAA"/>
    <property type="match status" value="1"/>
</dbReference>
<organism evidence="5 6">
    <name type="scientific">Wenjunlia vitaminophila</name>
    <name type="common">Streptomyces vitaminophilus</name>
    <dbReference type="NCBI Taxonomy" id="76728"/>
    <lineage>
        <taxon>Bacteria</taxon>
        <taxon>Bacillati</taxon>
        <taxon>Actinomycetota</taxon>
        <taxon>Actinomycetes</taxon>
        <taxon>Kitasatosporales</taxon>
        <taxon>Streptomycetaceae</taxon>
        <taxon>Wenjunlia</taxon>
    </lineage>
</organism>
<dbReference type="InterPro" id="IPR027417">
    <property type="entry name" value="P-loop_NTPase"/>
</dbReference>
<dbReference type="AlphaFoldDB" id="A0A0T6LKZ1"/>
<dbReference type="InterPro" id="IPR017871">
    <property type="entry name" value="ABC_transporter-like_CS"/>
</dbReference>
<dbReference type="GO" id="GO:0022857">
    <property type="term" value="F:transmembrane transporter activity"/>
    <property type="evidence" value="ECO:0007669"/>
    <property type="project" value="UniProtKB-ARBA"/>
</dbReference>
<comment type="caution">
    <text evidence="5">The sequence shown here is derived from an EMBL/GenBank/DDBJ whole genome shotgun (WGS) entry which is preliminary data.</text>
</comment>
<keyword evidence="2" id="KW-0547">Nucleotide-binding</keyword>
<dbReference type="Gene3D" id="3.40.50.300">
    <property type="entry name" value="P-loop containing nucleotide triphosphate hydrolases"/>
    <property type="match status" value="1"/>
</dbReference>
<dbReference type="Pfam" id="PF00005">
    <property type="entry name" value="ABC_tran"/>
    <property type="match status" value="1"/>
</dbReference>
<keyword evidence="6" id="KW-1185">Reference proteome</keyword>
<evidence type="ECO:0000256" key="3">
    <source>
        <dbReference type="ARBA" id="ARBA00022840"/>
    </source>
</evidence>
<evidence type="ECO:0000256" key="2">
    <source>
        <dbReference type="ARBA" id="ARBA00022741"/>
    </source>
</evidence>
<dbReference type="InterPro" id="IPR003439">
    <property type="entry name" value="ABC_transporter-like_ATP-bd"/>
</dbReference>
<dbReference type="GO" id="GO:0005524">
    <property type="term" value="F:ATP binding"/>
    <property type="evidence" value="ECO:0007669"/>
    <property type="project" value="UniProtKB-KW"/>
</dbReference>
<keyword evidence="1" id="KW-0813">Transport</keyword>
<feature type="domain" description="ABC transporter" evidence="4">
    <location>
        <begin position="21"/>
        <end position="258"/>
    </location>
</feature>
<dbReference type="Proteomes" id="UP000050867">
    <property type="component" value="Unassembled WGS sequence"/>
</dbReference>
<gene>
    <name evidence="5" type="ORF">AQ490_11815</name>
</gene>
<evidence type="ECO:0000256" key="1">
    <source>
        <dbReference type="ARBA" id="ARBA00022448"/>
    </source>
</evidence>
<evidence type="ECO:0000313" key="5">
    <source>
        <dbReference type="EMBL" id="KRV46561.1"/>
    </source>
</evidence>
<dbReference type="PROSITE" id="PS00211">
    <property type="entry name" value="ABC_TRANSPORTER_1"/>
    <property type="match status" value="1"/>
</dbReference>
<dbReference type="GO" id="GO:0016887">
    <property type="term" value="F:ATP hydrolysis activity"/>
    <property type="evidence" value="ECO:0007669"/>
    <property type="project" value="InterPro"/>
</dbReference>
<dbReference type="PANTHER" id="PTHR24220:SF685">
    <property type="entry name" value="ABC TRANSPORTER RELATED"/>
    <property type="match status" value="1"/>
</dbReference>
<dbReference type="RefSeq" id="WP_018385708.1">
    <property type="nucleotide sequence ID" value="NZ_LLZU01000039.1"/>
</dbReference>
<dbReference type="EMBL" id="LLZU01000039">
    <property type="protein sequence ID" value="KRV46561.1"/>
    <property type="molecule type" value="Genomic_DNA"/>
</dbReference>
<dbReference type="SUPFAM" id="SSF52540">
    <property type="entry name" value="P-loop containing nucleoside triphosphate hydrolases"/>
    <property type="match status" value="1"/>
</dbReference>
<dbReference type="FunFam" id="3.40.50.300:FF:000032">
    <property type="entry name" value="Export ABC transporter ATP-binding protein"/>
    <property type="match status" value="1"/>
</dbReference>
<evidence type="ECO:0000313" key="6">
    <source>
        <dbReference type="Proteomes" id="UP000050867"/>
    </source>
</evidence>
<dbReference type="OrthoDB" id="9802264at2"/>
<dbReference type="GO" id="GO:0005886">
    <property type="term" value="C:plasma membrane"/>
    <property type="evidence" value="ECO:0007669"/>
    <property type="project" value="TreeGrafter"/>
</dbReference>
<proteinExistence type="predicted"/>
<accession>A0A0T6LKZ1</accession>
<reference evidence="5 6" key="1">
    <citation type="submission" date="2015-10" db="EMBL/GenBank/DDBJ databases">
        <title>Draft genome sequence of pyrrolomycin-producing Streptomyces vitaminophilus.</title>
        <authorList>
            <person name="Graham D.E."/>
            <person name="Mahan K.M."/>
            <person name="Klingeman D.M."/>
            <person name="Hettich R.L."/>
            <person name="Parry R.J."/>
        </authorList>
    </citation>
    <scope>NUCLEOTIDE SEQUENCE [LARGE SCALE GENOMIC DNA]</scope>
    <source>
        <strain evidence="5 6">ATCC 31673</strain>
    </source>
</reference>